<keyword evidence="1" id="KW-0812">Transmembrane</keyword>
<proteinExistence type="predicted"/>
<dbReference type="EMBL" id="CP097122">
    <property type="protein sequence ID" value="USS92171.1"/>
    <property type="molecule type" value="Genomic_DNA"/>
</dbReference>
<gene>
    <name evidence="4" type="ORF">M3M36_00715</name>
</gene>
<evidence type="ECO:0000313" key="4">
    <source>
        <dbReference type="EMBL" id="USS92171.1"/>
    </source>
</evidence>
<name>A0ABY5C114_9LACO</name>
<feature type="domain" description="Ig-like" evidence="3">
    <location>
        <begin position="724"/>
        <end position="769"/>
    </location>
</feature>
<keyword evidence="5" id="KW-1185">Reference proteome</keyword>
<accession>A0ABY5C114</accession>
<sequence length="879" mass="96146">MKLHAKHNAGKIWLSSALILGTGLILGANTVQAEDVTHNDNVAVTNTSSFMKATASLDRQSQNSQSNPLKVDSSYILHVSLTNTSAVGEVIPKGTTITVSVKPQEPVTFDKFLNFTSISQNGNDFTLLNNGNGTATITLNHDLTPGQSNFVLNLTAVSPDSNWDGANHSEDPTPVEGALSLSLDSGSYHDSFYQDTLYVKPNSSKIVSSGVAGWGQAGTKDSNLMDSNYPNEQPVIDGTNNSKLANPGNISTDNHHYFSYTVNYQPYIAKWAYNQPIQAILGIKSELDFDLNHYALYYYDNDSKTYTNITNDPRLKWTVTNNQIQVDATEYIKEVGLGQLFLRSYVPVSSVTATNKTNYTTSWFTYPTELVTFQEVGSDSNLPYFRGNDATIYDNENYNPLEEVYAFLGTQSLTDKIQIVDYDGYPQNGQTPLAGVYNITYQVVADNQSSQTFTRLITVLKNKSQLVTKSTSLIAGPKPKWQLTDAVETILDQDGRQVDPKKVTLMNPTSLQTMVPGTYTLIYQYIDDTGRSVLQPAQVNVMASLAGLSVKNSDFLASIGKSWSPVDNFVAATDEYGRPIDITEVQTSGSVNLTKAGIYPVTYTYTDGSGNIFTKMATITVKDQTSIQVNNLTLIAGPKSRLSKNDIIIKGLNEYGQPINPQNVSITDYGQLDTKTPGIYSVTVEFWDELSSTYITVPLQVHVIESKASLVVTDSTVLANKAGKWSAQDNFVSATDEYGHSINITEVRTDGSVDLTKAGMYPVTYIYTDGSGNVLIKSATILVSPIAQSEVGKSTNSVEFKSDKSGLESDGWNAVSFAGMSQQDPISHERQNKSNALPFTGRLTKSNTLITTVLIVIGFSALLFLRLLGFKKSMRDRLN</sequence>
<feature type="transmembrane region" description="Helical" evidence="1">
    <location>
        <begin position="849"/>
        <end position="868"/>
    </location>
</feature>
<evidence type="ECO:0000313" key="5">
    <source>
        <dbReference type="Proteomes" id="UP001056093"/>
    </source>
</evidence>
<keyword evidence="1" id="KW-0472">Membrane</keyword>
<evidence type="ECO:0000259" key="3">
    <source>
        <dbReference type="Pfam" id="PF07523"/>
    </source>
</evidence>
<dbReference type="Proteomes" id="UP001056093">
    <property type="component" value="Chromosome"/>
</dbReference>
<organism evidence="4 5">
    <name type="scientific">Fructobacillus americanaquae</name>
    <dbReference type="NCBI Taxonomy" id="2940302"/>
    <lineage>
        <taxon>Bacteria</taxon>
        <taxon>Bacillati</taxon>
        <taxon>Bacillota</taxon>
        <taxon>Bacilli</taxon>
        <taxon>Lactobacillales</taxon>
        <taxon>Lactobacillaceae</taxon>
        <taxon>Fructobacillus</taxon>
    </lineage>
</organism>
<dbReference type="RefSeq" id="WP_252773972.1">
    <property type="nucleotide sequence ID" value="NZ_CP097122.1"/>
</dbReference>
<feature type="domain" description="Ig-like" evidence="3">
    <location>
        <begin position="559"/>
        <end position="620"/>
    </location>
</feature>
<protein>
    <submittedName>
        <fullName evidence="4">Bacterial Ig-like domain-containing protein</fullName>
    </submittedName>
</protein>
<dbReference type="Pfam" id="PF07523">
    <property type="entry name" value="Big_3"/>
    <property type="match status" value="2"/>
</dbReference>
<feature type="signal peptide" evidence="2">
    <location>
        <begin position="1"/>
        <end position="33"/>
    </location>
</feature>
<dbReference type="InterPro" id="IPR022038">
    <property type="entry name" value="Ig-like_bact"/>
</dbReference>
<keyword evidence="2" id="KW-0732">Signal</keyword>
<dbReference type="Gene3D" id="2.60.40.10">
    <property type="entry name" value="Immunoglobulins"/>
    <property type="match status" value="3"/>
</dbReference>
<feature type="chain" id="PRO_5047154609" evidence="2">
    <location>
        <begin position="34"/>
        <end position="879"/>
    </location>
</feature>
<reference evidence="4" key="1">
    <citation type="submission" date="2022-05" db="EMBL/GenBank/DDBJ databases">
        <authorList>
            <person name="Oliphant S.A."/>
            <person name="Watson-Haigh N.S."/>
            <person name="Sumby K.M."/>
            <person name="Gardner J.M."/>
            <person name="Jiranek V."/>
        </authorList>
    </citation>
    <scope>NUCLEOTIDE SEQUENCE</scope>
    <source>
        <strain evidence="4">KI3_B9</strain>
    </source>
</reference>
<evidence type="ECO:0000256" key="2">
    <source>
        <dbReference type="SAM" id="SignalP"/>
    </source>
</evidence>
<dbReference type="InterPro" id="IPR013783">
    <property type="entry name" value="Ig-like_fold"/>
</dbReference>
<evidence type="ECO:0000256" key="1">
    <source>
        <dbReference type="SAM" id="Phobius"/>
    </source>
</evidence>
<keyword evidence="1" id="KW-1133">Transmembrane helix</keyword>